<evidence type="ECO:0000313" key="2">
    <source>
        <dbReference type="Proteomes" id="UP000595074"/>
    </source>
</evidence>
<dbReference type="Proteomes" id="UP000595074">
    <property type="component" value="Chromosome"/>
</dbReference>
<accession>A0A7M1S5L5</accession>
<dbReference type="RefSeq" id="WP_197549434.1">
    <property type="nucleotide sequence ID" value="NZ_CP063164.1"/>
</dbReference>
<protein>
    <submittedName>
        <fullName evidence="1">Uncharacterized protein</fullName>
    </submittedName>
</protein>
<dbReference type="AlphaFoldDB" id="A0A7M1S5L5"/>
<reference evidence="1 2" key="1">
    <citation type="submission" date="2020-10" db="EMBL/GenBank/DDBJ databases">
        <title>The genome of sulfurovum sp.</title>
        <authorList>
            <person name="Xie S."/>
            <person name="Shao Z."/>
            <person name="Jiang L."/>
        </authorList>
    </citation>
    <scope>NUCLEOTIDE SEQUENCE [LARGE SCALE GENOMIC DNA]</scope>
    <source>
        <strain evidence="1 2">ST-419</strain>
    </source>
</reference>
<keyword evidence="2" id="KW-1185">Reference proteome</keyword>
<dbReference type="EMBL" id="CP063164">
    <property type="protein sequence ID" value="QOR62616.1"/>
    <property type="molecule type" value="Genomic_DNA"/>
</dbReference>
<organism evidence="1 2">
    <name type="scientific">Sulfurovum indicum</name>
    <dbReference type="NCBI Taxonomy" id="2779528"/>
    <lineage>
        <taxon>Bacteria</taxon>
        <taxon>Pseudomonadati</taxon>
        <taxon>Campylobacterota</taxon>
        <taxon>Epsilonproteobacteria</taxon>
        <taxon>Campylobacterales</taxon>
        <taxon>Sulfurovaceae</taxon>
        <taxon>Sulfurovum</taxon>
    </lineage>
</organism>
<sequence>MKQKFNIIYFSALDFGGADAALDLVKTAYTEYLACFKDKYDLAKGITIIDLEPSEYQTVSQNCRKVTLKNHTEKSQMEQFYKIIEGLK</sequence>
<name>A0A7M1S5L5_9BACT</name>
<proteinExistence type="predicted"/>
<gene>
    <name evidence="1" type="ORF">IMZ28_03865</name>
</gene>
<dbReference type="KEGG" id="sinu:IMZ28_03865"/>
<evidence type="ECO:0000313" key="1">
    <source>
        <dbReference type="EMBL" id="QOR62616.1"/>
    </source>
</evidence>